<dbReference type="InterPro" id="IPR027417">
    <property type="entry name" value="P-loop_NTPase"/>
</dbReference>
<feature type="region of interest" description="Disordered" evidence="1">
    <location>
        <begin position="20"/>
        <end position="61"/>
    </location>
</feature>
<sequence>MAGDIFARVGFQQARSCHGTLKTGRSTDSFQTGRADRPLLNESWNGSFQTGSSRSSSRLGIAGAQSSPKLKEYYTEGKFCLDQARFFQNQEPKDLVAVEKLFTQAKEKFKLAYKEIDPYSDFGTLQKGALKDLLAQTYLERGDFFKELGAPEKARRSYKKALTYLPENAKEEIERRLNELPPEPSLLSKILPEWVVSRAQGSEQNKIAHQHILKSLLAYTPVMSQSLTSSIVQSDISLFERNPLVMQLGPWPACEIGFADIANTQHLAYYLQRPNLPDDQRRLLRTLAFEVLEIFETKIKSSEHIQEIIPLARIPDKELYKQIINILAQELNPSSVLNLPLVKGLTAILQDCPTALLMRGEGIDPGVNEKGIEPGSLMPLLNILEKCLEAACKGRSNENLKELLKAITQLFDVIGRTSSQDFNIDDHKGLLATLSTLIGHEDAALAHQASCAYQACAQTLSVRTVWQNALGPLYEVGGGMVCLSGAVVGFEVEKLLDAFKHFYSAWTDTQVIRHGSWYRTLWFADLFLRLNKLVEFEHFVRNSSDCENKNFGLGLCQRLEQIVDKHQDLKTRQSAFWFLQSLHHDNELWGGHSEVKASALEAIQRVQKFPVGSQYRFEASDFIEQAPLSTKLLSNAVGRLLKLPESENKFVLEPEEKLVDFFVAVSTNKLLRTQVQELKGARLEYLESAKKEERIAPRGINLTNVSEPSESSESFNLDQEVEQFFASEQKTLLLLGAAGSGKTDFCQHLELQLWRQYPASTEFSSEPIPILIPFSSRRVHAENLISDFFQEQGFSLQQIKMLRKTRRFVFILDGYDKVGRGNEGFYEKNGLDGWHAKFVITSRPEYLEAGDEGKFHSPGKAESLQICQLAPFSDAEINLYIKKYVADLKGSKRDAAAYAELLEKFDLESLKRSPFTLKALLEAVTKLDKQGEASLTQARIYEEFMKSWFVYHHARLENKQEPAEFIQQGIQFSQDIALEMYQDAQDNQSGWRLNNDEAIERHLSYYPMPLIRQYACQAQDALPIPRYQFIDPSLQAYLVARALSAGMQQPMWRDNLLNQVSLAKEPAVLNFLTEFVKQNSDLEQKCFAWIENAQLDQACQLGAKNASALLVNAGVSLDRKNSNEIQEAPQKNTNTSRSLSFIQFDAMDLSNFLLPSYKRTSFDLGLDVAGMGLNRVEWIGGCDSSDSIDNQHPWAPRKSLSSWRFSSGPDIMSAVLGKASEVVGEKRISNVSELWLRPQFFA</sequence>
<dbReference type="SUPFAM" id="SSF48452">
    <property type="entry name" value="TPR-like"/>
    <property type="match status" value="1"/>
</dbReference>
<dbReference type="Gene3D" id="1.25.40.10">
    <property type="entry name" value="Tetratricopeptide repeat domain"/>
    <property type="match status" value="1"/>
</dbReference>
<reference evidence="4 5" key="1">
    <citation type="journal article" date="2018" name="Microbes Environ.">
        <title>Comparative Genomic Insights into Endofungal Lifestyles of Two Bacterial Endosymbionts, Mycoavidus cysteinexigens and Burkholderia rhizoxinica.</title>
        <authorList>
            <person name="Sharmin D."/>
            <person name="Guo Y."/>
            <person name="Nishizawa T."/>
            <person name="Ohshima S."/>
            <person name="Sato Y."/>
            <person name="Takashima Y."/>
            <person name="Narisawa K."/>
            <person name="Ohta H."/>
        </authorList>
    </citation>
    <scope>NUCLEOTIDE SEQUENCE [LARGE SCALE GENOMIC DNA]</scope>
    <source>
        <strain evidence="4 5">B1-EB</strain>
    </source>
</reference>
<accession>A0A2Z6ETM2</accession>
<feature type="compositionally biased region" description="Polar residues" evidence="1">
    <location>
        <begin position="23"/>
        <end position="32"/>
    </location>
</feature>
<dbReference type="InterPro" id="IPR056251">
    <property type="entry name" value="Arm_rpt_dom"/>
</dbReference>
<dbReference type="EMBL" id="AP018150">
    <property type="protein sequence ID" value="BBE08728.1"/>
    <property type="molecule type" value="Genomic_DNA"/>
</dbReference>
<dbReference type="Pfam" id="PF05729">
    <property type="entry name" value="NACHT"/>
    <property type="match status" value="1"/>
</dbReference>
<feature type="domain" description="Arm-like repeat" evidence="3">
    <location>
        <begin position="260"/>
        <end position="505"/>
    </location>
</feature>
<dbReference type="InterPro" id="IPR011990">
    <property type="entry name" value="TPR-like_helical_dom_sf"/>
</dbReference>
<dbReference type="RefSeq" id="WP_045363089.1">
    <property type="nucleotide sequence ID" value="NZ_AP018150.1"/>
</dbReference>
<organism evidence="4 5">
    <name type="scientific">Mycoavidus cysteinexigens</name>
    <dbReference type="NCBI Taxonomy" id="1553431"/>
    <lineage>
        <taxon>Bacteria</taxon>
        <taxon>Pseudomonadati</taxon>
        <taxon>Pseudomonadota</taxon>
        <taxon>Betaproteobacteria</taxon>
        <taxon>Burkholderiales</taxon>
        <taxon>Burkholderiaceae</taxon>
        <taxon>Mycoavidus</taxon>
    </lineage>
</organism>
<evidence type="ECO:0000313" key="5">
    <source>
        <dbReference type="Proteomes" id="UP000282597"/>
    </source>
</evidence>
<proteinExistence type="predicted"/>
<dbReference type="InterPro" id="IPR019734">
    <property type="entry name" value="TPR_rpt"/>
</dbReference>
<feature type="domain" description="Arm-like repeat" evidence="3">
    <location>
        <begin position="513"/>
        <end position="597"/>
    </location>
</feature>
<dbReference type="AlphaFoldDB" id="A0A2Z6ETM2"/>
<gene>
    <name evidence="4" type="ORF">MCB1EB_0567</name>
</gene>
<dbReference type="InterPro" id="IPR016024">
    <property type="entry name" value="ARM-type_fold"/>
</dbReference>
<feature type="compositionally biased region" description="Polar residues" evidence="1">
    <location>
        <begin position="42"/>
        <end position="51"/>
    </location>
</feature>
<name>A0A2Z6ETM2_9BURK</name>
<keyword evidence="5" id="KW-1185">Reference proteome</keyword>
<evidence type="ECO:0000256" key="1">
    <source>
        <dbReference type="SAM" id="MobiDB-lite"/>
    </source>
</evidence>
<dbReference type="KEGG" id="mcys:MCB1EB_0567"/>
<dbReference type="InterPro" id="IPR007111">
    <property type="entry name" value="NACHT_NTPase"/>
</dbReference>
<protein>
    <submittedName>
        <fullName evidence="4">Uncharacterized protein</fullName>
    </submittedName>
</protein>
<evidence type="ECO:0000259" key="3">
    <source>
        <dbReference type="Pfam" id="PF23948"/>
    </source>
</evidence>
<dbReference type="Proteomes" id="UP000282597">
    <property type="component" value="Chromosome"/>
</dbReference>
<evidence type="ECO:0000259" key="2">
    <source>
        <dbReference type="Pfam" id="PF05729"/>
    </source>
</evidence>
<evidence type="ECO:0000313" key="4">
    <source>
        <dbReference type="EMBL" id="BBE08728.1"/>
    </source>
</evidence>
<dbReference type="Pfam" id="PF23948">
    <property type="entry name" value="ARM_5"/>
    <property type="match status" value="2"/>
</dbReference>
<feature type="domain" description="NACHT" evidence="2">
    <location>
        <begin position="731"/>
        <end position="886"/>
    </location>
</feature>
<dbReference type="Gene3D" id="3.40.50.300">
    <property type="entry name" value="P-loop containing nucleotide triphosphate hydrolases"/>
    <property type="match status" value="1"/>
</dbReference>
<dbReference type="SUPFAM" id="SSF48371">
    <property type="entry name" value="ARM repeat"/>
    <property type="match status" value="1"/>
</dbReference>
<dbReference type="PROSITE" id="PS50005">
    <property type="entry name" value="TPR"/>
    <property type="match status" value="1"/>
</dbReference>